<feature type="domain" description="GST N-terminal" evidence="2">
    <location>
        <begin position="3"/>
        <end position="85"/>
    </location>
</feature>
<dbReference type="InterPro" id="IPR010987">
    <property type="entry name" value="Glutathione-S-Trfase_C-like"/>
</dbReference>
<dbReference type="GO" id="GO:0005634">
    <property type="term" value="C:nucleus"/>
    <property type="evidence" value="ECO:0007669"/>
    <property type="project" value="TreeGrafter"/>
</dbReference>
<evidence type="ECO:0000259" key="3">
    <source>
        <dbReference type="PROSITE" id="PS50405"/>
    </source>
</evidence>
<dbReference type="InterPro" id="IPR004045">
    <property type="entry name" value="Glutathione_S-Trfase_N"/>
</dbReference>
<evidence type="ECO:0008006" key="6">
    <source>
        <dbReference type="Google" id="ProtNLM"/>
    </source>
</evidence>
<dbReference type="InterPro" id="IPR036249">
    <property type="entry name" value="Thioredoxin-like_sf"/>
</dbReference>
<feature type="domain" description="GST C-terminal" evidence="3">
    <location>
        <begin position="92"/>
        <end position="231"/>
    </location>
</feature>
<comment type="caution">
    <text evidence="4">The sequence shown here is derived from an EMBL/GenBank/DDBJ whole genome shotgun (WGS) entry which is preliminary data.</text>
</comment>
<dbReference type="SUPFAM" id="SSF52833">
    <property type="entry name" value="Thioredoxin-like"/>
    <property type="match status" value="1"/>
</dbReference>
<dbReference type="GO" id="GO:0005737">
    <property type="term" value="C:cytoplasm"/>
    <property type="evidence" value="ECO:0007669"/>
    <property type="project" value="TreeGrafter"/>
</dbReference>
<dbReference type="CDD" id="cd03181">
    <property type="entry name" value="GST_C_EF1Bgamma_like"/>
    <property type="match status" value="1"/>
</dbReference>
<dbReference type="InterPro" id="IPR050802">
    <property type="entry name" value="EF-GSTs"/>
</dbReference>
<dbReference type="GO" id="GO:0006414">
    <property type="term" value="P:translational elongation"/>
    <property type="evidence" value="ECO:0007669"/>
    <property type="project" value="TreeGrafter"/>
</dbReference>
<dbReference type="AlphaFoldDB" id="A0A0P7B757"/>
<dbReference type="Pfam" id="PF13410">
    <property type="entry name" value="GST_C_2"/>
    <property type="match status" value="1"/>
</dbReference>
<dbReference type="PANTHER" id="PTHR43986">
    <property type="entry name" value="ELONGATION FACTOR 1-GAMMA"/>
    <property type="match status" value="1"/>
</dbReference>
<dbReference type="InterPro" id="IPR036282">
    <property type="entry name" value="Glutathione-S-Trfase_C_sf"/>
</dbReference>
<protein>
    <recommendedName>
        <fullName evidence="6">GST N-terminal domain-containing protein</fullName>
    </recommendedName>
</protein>
<accession>A0A0P7B757</accession>
<gene>
    <name evidence="4" type="ORF">AK830_g4875</name>
</gene>
<comment type="similarity">
    <text evidence="1">Belongs to the GST superfamily.</text>
</comment>
<dbReference type="Gene3D" id="3.40.30.10">
    <property type="entry name" value="Glutaredoxin"/>
    <property type="match status" value="1"/>
</dbReference>
<dbReference type="Proteomes" id="UP000050424">
    <property type="component" value="Unassembled WGS sequence"/>
</dbReference>
<dbReference type="Gene3D" id="1.20.1050.10">
    <property type="match status" value="1"/>
</dbReference>
<dbReference type="InterPro" id="IPR040079">
    <property type="entry name" value="Glutathione_S-Trfase"/>
</dbReference>
<evidence type="ECO:0000313" key="5">
    <source>
        <dbReference type="Proteomes" id="UP000050424"/>
    </source>
</evidence>
<organism evidence="4 5">
    <name type="scientific">Neonectria ditissima</name>
    <dbReference type="NCBI Taxonomy" id="78410"/>
    <lineage>
        <taxon>Eukaryota</taxon>
        <taxon>Fungi</taxon>
        <taxon>Dikarya</taxon>
        <taxon>Ascomycota</taxon>
        <taxon>Pezizomycotina</taxon>
        <taxon>Sordariomycetes</taxon>
        <taxon>Hypocreomycetidae</taxon>
        <taxon>Hypocreales</taxon>
        <taxon>Nectriaceae</taxon>
        <taxon>Neonectria</taxon>
    </lineage>
</organism>
<keyword evidence="5" id="KW-1185">Reference proteome</keyword>
<sequence>MASTFTIYGYDDNPRTRIVKIVAAAEGITLNQSLVVPRKGINKAAYMEIFPLSQGKIPAIEGNGVRITETIAITYHLSKLSPKSHLLGSAGTLAQESLVLQYVSFANQELLQTLACWFLPLIPGFTDPAPYNYGAIELGKRKSLTLLDRLEEVMAGVQWLVGDGPTLADIFVAVVLSRGLQWVLGRKWREAHPACMAHFDRVRKWEPVAQVILTFDLIEEELPNVQPAKVA</sequence>
<evidence type="ECO:0000256" key="1">
    <source>
        <dbReference type="ARBA" id="ARBA00007409"/>
    </source>
</evidence>
<dbReference type="SFLD" id="SFLDS00019">
    <property type="entry name" value="Glutathione_Transferase_(cytos"/>
    <property type="match status" value="1"/>
</dbReference>
<dbReference type="EMBL" id="LKCW01000060">
    <property type="protein sequence ID" value="KPM41679.1"/>
    <property type="molecule type" value="Genomic_DNA"/>
</dbReference>
<reference evidence="4 5" key="1">
    <citation type="submission" date="2015-09" db="EMBL/GenBank/DDBJ databases">
        <title>Draft genome of a European isolate of the apple canker pathogen Neonectria ditissima.</title>
        <authorList>
            <person name="Gomez-Cortecero A."/>
            <person name="Harrison R.J."/>
            <person name="Armitage A.D."/>
        </authorList>
    </citation>
    <scope>NUCLEOTIDE SEQUENCE [LARGE SCALE GENOMIC DNA]</scope>
    <source>
        <strain evidence="4 5">R09/05</strain>
    </source>
</reference>
<dbReference type="OrthoDB" id="249703at2759"/>
<dbReference type="STRING" id="78410.A0A0P7B757"/>
<dbReference type="PROSITE" id="PS50405">
    <property type="entry name" value="GST_CTER"/>
    <property type="match status" value="1"/>
</dbReference>
<evidence type="ECO:0000313" key="4">
    <source>
        <dbReference type="EMBL" id="KPM41679.1"/>
    </source>
</evidence>
<dbReference type="PROSITE" id="PS50404">
    <property type="entry name" value="GST_NTER"/>
    <property type="match status" value="1"/>
</dbReference>
<name>A0A0P7B757_9HYPO</name>
<dbReference type="Pfam" id="PF02798">
    <property type="entry name" value="GST_N"/>
    <property type="match status" value="1"/>
</dbReference>
<evidence type="ECO:0000259" key="2">
    <source>
        <dbReference type="PROSITE" id="PS50404"/>
    </source>
</evidence>
<proteinExistence type="inferred from homology"/>
<dbReference type="PANTHER" id="PTHR43986:SF1">
    <property type="entry name" value="ELONGATION FACTOR 1-GAMMA"/>
    <property type="match status" value="1"/>
</dbReference>
<dbReference type="SUPFAM" id="SSF47616">
    <property type="entry name" value="GST C-terminal domain-like"/>
    <property type="match status" value="1"/>
</dbReference>